<dbReference type="Gene3D" id="1.10.238.10">
    <property type="entry name" value="EF-hand"/>
    <property type="match status" value="1"/>
</dbReference>
<keyword evidence="6" id="KW-0677">Repeat</keyword>
<feature type="transmembrane region" description="Helical" evidence="15">
    <location>
        <begin position="1607"/>
        <end position="1625"/>
    </location>
</feature>
<dbReference type="PANTHER" id="PTHR45628:SF7">
    <property type="entry name" value="VOLTAGE-DEPENDENT CALCIUM CHANNEL TYPE A SUBUNIT ALPHA-1"/>
    <property type="match status" value="1"/>
</dbReference>
<dbReference type="SUPFAM" id="SSF81324">
    <property type="entry name" value="Voltage-gated potassium channels"/>
    <property type="match status" value="4"/>
</dbReference>
<keyword evidence="5 15" id="KW-0812">Transmembrane</keyword>
<dbReference type="Proteomes" id="UP001162131">
    <property type="component" value="Unassembled WGS sequence"/>
</dbReference>
<dbReference type="EMBL" id="CAJZBQ010000051">
    <property type="protein sequence ID" value="CAG9330459.1"/>
    <property type="molecule type" value="Genomic_DNA"/>
</dbReference>
<feature type="domain" description="Ion transport" evidence="16">
    <location>
        <begin position="211"/>
        <end position="479"/>
    </location>
</feature>
<evidence type="ECO:0000256" key="8">
    <source>
        <dbReference type="ARBA" id="ARBA00022882"/>
    </source>
</evidence>
<feature type="transmembrane region" description="Helical" evidence="15">
    <location>
        <begin position="1266"/>
        <end position="1290"/>
    </location>
</feature>
<feature type="transmembrane region" description="Helical" evidence="15">
    <location>
        <begin position="1302"/>
        <end position="1324"/>
    </location>
</feature>
<evidence type="ECO:0000256" key="12">
    <source>
        <dbReference type="ARBA" id="ARBA00023180"/>
    </source>
</evidence>
<evidence type="ECO:0000256" key="15">
    <source>
        <dbReference type="SAM" id="Phobius"/>
    </source>
</evidence>
<comment type="caution">
    <text evidence="17">The sequence shown here is derived from an EMBL/GenBank/DDBJ whole genome shotgun (WGS) entry which is preliminary data.</text>
</comment>
<feature type="transmembrane region" description="Helical" evidence="15">
    <location>
        <begin position="250"/>
        <end position="269"/>
    </location>
</feature>
<evidence type="ECO:0000256" key="3">
    <source>
        <dbReference type="ARBA" id="ARBA00022568"/>
    </source>
</evidence>
<evidence type="ECO:0000256" key="6">
    <source>
        <dbReference type="ARBA" id="ARBA00022737"/>
    </source>
</evidence>
<dbReference type="Pfam" id="PF00520">
    <property type="entry name" value="Ion_trans"/>
    <property type="match status" value="4"/>
</dbReference>
<keyword evidence="10" id="KW-0406">Ion transport</keyword>
<keyword evidence="18" id="KW-1185">Reference proteome</keyword>
<feature type="domain" description="Ion transport" evidence="16">
    <location>
        <begin position="1226"/>
        <end position="1491"/>
    </location>
</feature>
<protein>
    <recommendedName>
        <fullName evidence="16">Ion transport domain-containing protein</fullName>
    </recommendedName>
</protein>
<feature type="transmembrane region" description="Helical" evidence="15">
    <location>
        <begin position="1408"/>
        <end position="1426"/>
    </location>
</feature>
<feature type="transmembrane region" description="Helical" evidence="15">
    <location>
        <begin position="446"/>
        <end position="473"/>
    </location>
</feature>
<evidence type="ECO:0000256" key="1">
    <source>
        <dbReference type="ARBA" id="ARBA00004141"/>
    </source>
</evidence>
<evidence type="ECO:0000256" key="9">
    <source>
        <dbReference type="ARBA" id="ARBA00022989"/>
    </source>
</evidence>
<dbReference type="Gene3D" id="1.20.120.350">
    <property type="entry name" value="Voltage-gated potassium channels. Chain C"/>
    <property type="match status" value="4"/>
</dbReference>
<evidence type="ECO:0000256" key="4">
    <source>
        <dbReference type="ARBA" id="ARBA00022673"/>
    </source>
</evidence>
<feature type="domain" description="Ion transport" evidence="16">
    <location>
        <begin position="900"/>
        <end position="1133"/>
    </location>
</feature>
<feature type="transmembrane region" description="Helical" evidence="15">
    <location>
        <begin position="1362"/>
        <end position="1387"/>
    </location>
</feature>
<evidence type="ECO:0000256" key="10">
    <source>
        <dbReference type="ARBA" id="ARBA00023065"/>
    </source>
</evidence>
<dbReference type="InterPro" id="IPR005821">
    <property type="entry name" value="Ion_trans_dom"/>
</dbReference>
<gene>
    <name evidence="17" type="ORF">BSTOLATCC_MIC51049</name>
</gene>
<keyword evidence="4" id="KW-0107">Calcium channel</keyword>
<evidence type="ECO:0000256" key="7">
    <source>
        <dbReference type="ARBA" id="ARBA00022837"/>
    </source>
</evidence>
<feature type="transmembrane region" description="Helical" evidence="15">
    <location>
        <begin position="1541"/>
        <end position="1563"/>
    </location>
</feature>
<feature type="transmembrane region" description="Helical" evidence="15">
    <location>
        <begin position="325"/>
        <end position="354"/>
    </location>
</feature>
<organism evidence="17 18">
    <name type="scientific">Blepharisma stoltei</name>
    <dbReference type="NCBI Taxonomy" id="1481888"/>
    <lineage>
        <taxon>Eukaryota</taxon>
        <taxon>Sar</taxon>
        <taxon>Alveolata</taxon>
        <taxon>Ciliophora</taxon>
        <taxon>Postciliodesmatophora</taxon>
        <taxon>Heterotrichea</taxon>
        <taxon>Heterotrichida</taxon>
        <taxon>Blepharismidae</taxon>
        <taxon>Blepharisma</taxon>
    </lineage>
</organism>
<dbReference type="PANTHER" id="PTHR45628">
    <property type="entry name" value="VOLTAGE-DEPENDENT CALCIUM CHANNEL TYPE A SUBUNIT ALPHA-1"/>
    <property type="match status" value="1"/>
</dbReference>
<feature type="transmembrane region" description="Helical" evidence="15">
    <location>
        <begin position="1070"/>
        <end position="1088"/>
    </location>
</feature>
<dbReference type="Gene3D" id="1.10.287.70">
    <property type="match status" value="4"/>
</dbReference>
<dbReference type="InterPro" id="IPR027359">
    <property type="entry name" value="Volt_channel_dom_sf"/>
</dbReference>
<feature type="region of interest" description="Disordered" evidence="14">
    <location>
        <begin position="1895"/>
        <end position="1919"/>
    </location>
</feature>
<dbReference type="FunFam" id="1.10.287.70:FF:000117">
    <property type="entry name" value="Voltage-gated Ca2+ channel, alpha subunit"/>
    <property type="match status" value="1"/>
</dbReference>
<feature type="transmembrane region" description="Helical" evidence="15">
    <location>
        <begin position="212"/>
        <end position="230"/>
    </location>
</feature>
<feature type="transmembrane region" description="Helical" evidence="15">
    <location>
        <begin position="901"/>
        <end position="923"/>
    </location>
</feature>
<evidence type="ECO:0000313" key="17">
    <source>
        <dbReference type="EMBL" id="CAG9330459.1"/>
    </source>
</evidence>
<proteinExistence type="predicted"/>
<feature type="transmembrane region" description="Helical" evidence="15">
    <location>
        <begin position="1674"/>
        <end position="1696"/>
    </location>
</feature>
<keyword evidence="11 15" id="KW-0472">Membrane</keyword>
<dbReference type="GO" id="GO:0098703">
    <property type="term" value="P:calcium ion import across plasma membrane"/>
    <property type="evidence" value="ECO:0007669"/>
    <property type="project" value="TreeGrafter"/>
</dbReference>
<dbReference type="GO" id="GO:0008331">
    <property type="term" value="F:high voltage-gated calcium channel activity"/>
    <property type="evidence" value="ECO:0007669"/>
    <property type="project" value="TreeGrafter"/>
</dbReference>
<keyword evidence="12" id="KW-0325">Glycoprotein</keyword>
<reference evidence="17" key="1">
    <citation type="submission" date="2021-09" db="EMBL/GenBank/DDBJ databases">
        <authorList>
            <consortium name="AG Swart"/>
            <person name="Singh M."/>
            <person name="Singh A."/>
            <person name="Seah K."/>
            <person name="Emmerich C."/>
        </authorList>
    </citation>
    <scope>NUCLEOTIDE SEQUENCE</scope>
    <source>
        <strain evidence="17">ATCC30299</strain>
    </source>
</reference>
<feature type="transmembrane region" description="Helical" evidence="15">
    <location>
        <begin position="1575"/>
        <end position="1595"/>
    </location>
</feature>
<feature type="transmembrane region" description="Helical" evidence="15">
    <location>
        <begin position="1748"/>
        <end position="1771"/>
    </location>
</feature>
<evidence type="ECO:0000313" key="18">
    <source>
        <dbReference type="Proteomes" id="UP001162131"/>
    </source>
</evidence>
<keyword evidence="2" id="KW-0813">Transport</keyword>
<dbReference type="FunFam" id="1.20.120.350:FF:000009">
    <property type="entry name" value="Voltage-dependent T-type calcium channel subunit alpha"/>
    <property type="match status" value="2"/>
</dbReference>
<accession>A0AAU9K928</accession>
<dbReference type="InterPro" id="IPR050599">
    <property type="entry name" value="VDCC_alpha-1_subunit"/>
</dbReference>
<dbReference type="GO" id="GO:0005891">
    <property type="term" value="C:voltage-gated calcium channel complex"/>
    <property type="evidence" value="ECO:0007669"/>
    <property type="project" value="TreeGrafter"/>
</dbReference>
<keyword evidence="9 15" id="KW-1133">Transmembrane helix</keyword>
<evidence type="ECO:0000256" key="14">
    <source>
        <dbReference type="SAM" id="MobiDB-lite"/>
    </source>
</evidence>
<feature type="transmembrane region" description="Helical" evidence="15">
    <location>
        <begin position="966"/>
        <end position="984"/>
    </location>
</feature>
<feature type="domain" description="Ion transport" evidence="16">
    <location>
        <begin position="1541"/>
        <end position="1781"/>
    </location>
</feature>
<evidence type="ECO:0000256" key="2">
    <source>
        <dbReference type="ARBA" id="ARBA00022448"/>
    </source>
</evidence>
<sequence length="1980" mass="229649">MRYFYLIKQWFYSNYIIFLKLMLQKPSKSFSQINTENPENFSENYLSKTRQAEPSQSNIPNQSLFSKSAERFNFSISPKNKSTASQVKSQRLISDTSLNNTLQTINWDEDYPKANALSSFFQDRIENGYYHSKLNTNVPEFQTVKSLLSHKPTIDFDDSELARGYIRIREWTEFEEIDEKFDNFPMLEFRKAVLRIRCAFVQLCNKIVTNPIFDILILCFIFMNTVVLALEDPNKSAQSPSLEILEDIFFYVYTTEFALKVIAFGFIFCKNAYLRDAWNVLDFFILLTVYISKFYSNQGLNFNALRSLRVLRPLKSISSLKGLKVLVLALLGSIVPLANILIILFFVLLLYAIIGYQLFGGLFKYQCMDLETGKYSESFIDGYSVCGTMACPSGNVCVQTLANPEFGFTNFDNVLIGVLQSFTIVNQEGWAEIMEYGERTLNQFAAILYSVSLMFFGNFLLLNMMEVILFSNFSKEMEKVRLKHKLKDIKEDESANLSLLNYLISQSDSFEDAEASEKYEKHISNNENSSLQYENHECKLISKNSDNTDEKFVKLNKIGLKMHDIFKKAEIASRNRNTSEMYELIDSSENLFESSPIFNKYEITDSLGSMTLSMSKFRQKQDSALIIQENKSFDLVDQSSLSLNIEEDFLIKSRTKNDTISIQDINIDTKEKLAKKASLISRITTVFSSNLKRSGTKSSSDKLPQVVTRIKNLKIQKDLIGKLKKLSEHTKVKAFLEENNEISSSSIEDVLQDFIIENEFDKMPKLPTYKFVYRGSQSIYTNIEKLTQKWENEIANFLNKYKHKGDFSDIFKYLCKKQSKSKAFYKMTIDVPKIIKFLKQNDLDKNNVIGDWSGYDIDINSEANEYREKIDSMAFMIWTPGFMGNWEKFKYPLLVFIKSKFFIYFMIICIIFNTTVLSINYYGIDENLDNTLSEINSMFTIIFIAEMAIKIIAMGLVGYCREKMNLFDGAISILAFIEFIYISGSKSAFSAIWAIRVFRIFRVTRVVKLFRYMETMNHIMDKLSHNVSMFFYIIIFQGLFLIIFTILGVQLFAGKMEFYEAHIGYNFNDLYFSFLSIFQIMTGANWNYQELYSMRTDYSYSGVLFPVIWLIVGHEILLSIALALVLDIFSNEDNDFNSEANSTRLSHKTSISSQKQKIRQKIQPSIKKNFEENENDEAGKSLEDLKNSSINRKSMIYFAEIECSRSFWIFSKENKLRKFCYRLSNHHAFEVCALIVIALSTAKLIWDTYLFDVDPNNIKITISNNLDIAFTCIFGLEMAIKSISMGFVISKGSYLRNHWCQLDFAIVILSITDLALTDFSWPMIKVLRLLRILRPLRIITHNVQMKIMINALIESLIGVLNVASAILILWLIFSILGVSLFAGKLYFCSFSWIFTQEKCEEMGYTWDLYFFNFDNVFEAMVASFILTSEDDWSDYMYLTCATTKPGHALYPNNNPNAAYYFVIHMCMCSIFFINLLIGVVFEKFIEAKQHESSLGSLLLTKEQMIWVEIQSLITQSKPEIDTINKPQNKIRLIFYKFQSNWIFEAFIITCIILNFILMCLYYDQAPQKYQDFLELFNMSFTFIFISEAAIKIIALGKSYFKDRWNRFDFFVVIVSILDFFLSGMIPQEGSVLATVPQLVRALRVLRVTKIIRLIKKFKTMQDLITLLSYSIPSILNVSAILLLIFVIYAILGVYLFHSIDNGTNFDSYNNMNNFDKALLKLFIHATGEGWAMSMDDCAKSSAGKAVSYIYWISFISLTTFIMLNLFVMVILQDYEDFTNDAQSGVIMFNKDVKKFKKVWATYTESTQGKKIHYKFLVDFMYALGNDLGVSDQYTYGKVIKLLLIMQIDIDFEGFVYYNDMLFAVMKRKYSKFLKRDIDIDSQKLLRKEELKTSKKLQKLKQKTNSTENKGKLTQKDQNNGKQKNNLIMSMIYARTVFRSWANWIKRRKNKNYGSISVTPQFSEIEFPGENSVASEDQINT</sequence>
<keyword evidence="3" id="KW-0109">Calcium transport</keyword>
<evidence type="ECO:0000256" key="11">
    <source>
        <dbReference type="ARBA" id="ARBA00023136"/>
    </source>
</evidence>
<feature type="transmembrane region" description="Helical" evidence="15">
    <location>
        <begin position="1457"/>
        <end position="1481"/>
    </location>
</feature>
<comment type="subcellular location">
    <subcellularLocation>
        <location evidence="1">Membrane</location>
        <topology evidence="1">Multi-pass membrane protein</topology>
    </subcellularLocation>
</comment>
<feature type="transmembrane region" description="Helical" evidence="15">
    <location>
        <begin position="1029"/>
        <end position="1049"/>
    </location>
</feature>
<name>A0AAU9K928_9CILI</name>
<evidence type="ECO:0000256" key="13">
    <source>
        <dbReference type="ARBA" id="ARBA00023303"/>
    </source>
</evidence>
<evidence type="ECO:0000259" key="16">
    <source>
        <dbReference type="Pfam" id="PF00520"/>
    </source>
</evidence>
<feature type="transmembrane region" description="Helical" evidence="15">
    <location>
        <begin position="935"/>
        <end position="959"/>
    </location>
</feature>
<keyword evidence="8" id="KW-0851">Voltage-gated channel</keyword>
<keyword evidence="7" id="KW-0106">Calcium</keyword>
<evidence type="ECO:0000256" key="5">
    <source>
        <dbReference type="ARBA" id="ARBA00022692"/>
    </source>
</evidence>
<feature type="transmembrane region" description="Helical" evidence="15">
    <location>
        <begin position="1108"/>
        <end position="1129"/>
    </location>
</feature>
<keyword evidence="13" id="KW-0407">Ion channel</keyword>